<evidence type="ECO:0000259" key="5">
    <source>
        <dbReference type="PROSITE" id="PS51792"/>
    </source>
</evidence>
<evidence type="ECO:0000313" key="7">
    <source>
        <dbReference type="Proteomes" id="UP000663879"/>
    </source>
</evidence>
<protein>
    <recommendedName>
        <fullName evidence="4">Protein yippee-like</fullName>
    </recommendedName>
</protein>
<organism evidence="6 7">
    <name type="scientific">Brachionus calyciflorus</name>
    <dbReference type="NCBI Taxonomy" id="104777"/>
    <lineage>
        <taxon>Eukaryota</taxon>
        <taxon>Metazoa</taxon>
        <taxon>Spiralia</taxon>
        <taxon>Gnathifera</taxon>
        <taxon>Rotifera</taxon>
        <taxon>Eurotatoria</taxon>
        <taxon>Monogononta</taxon>
        <taxon>Pseudotrocha</taxon>
        <taxon>Ploima</taxon>
        <taxon>Brachionidae</taxon>
        <taxon>Brachionus</taxon>
    </lineage>
</organism>
<evidence type="ECO:0000256" key="3">
    <source>
        <dbReference type="ARBA" id="ARBA00022833"/>
    </source>
</evidence>
<dbReference type="InterPro" id="IPR034751">
    <property type="entry name" value="Yippee"/>
</dbReference>
<keyword evidence="7" id="KW-1185">Reference proteome</keyword>
<dbReference type="InterPro" id="IPR004910">
    <property type="entry name" value="Yippee/Mis18/Cereblon"/>
</dbReference>
<comment type="similarity">
    <text evidence="1 4">Belongs to the yippee family.</text>
</comment>
<keyword evidence="2" id="KW-0479">Metal-binding</keyword>
<evidence type="ECO:0000256" key="1">
    <source>
        <dbReference type="ARBA" id="ARBA00005613"/>
    </source>
</evidence>
<name>A0A813MBY4_9BILA</name>
<feature type="domain" description="Yippee" evidence="5">
    <location>
        <begin position="13"/>
        <end position="110"/>
    </location>
</feature>
<dbReference type="OrthoDB" id="6407410at2759"/>
<dbReference type="Proteomes" id="UP000663879">
    <property type="component" value="Unassembled WGS sequence"/>
</dbReference>
<evidence type="ECO:0000313" key="6">
    <source>
        <dbReference type="EMBL" id="CAF0709190.1"/>
    </source>
</evidence>
<comment type="caution">
    <text evidence="6">The sequence shown here is derived from an EMBL/GenBank/DDBJ whole genome shotgun (WGS) entry which is preliminary data.</text>
</comment>
<dbReference type="PANTHER" id="PTHR13848">
    <property type="entry name" value="PROTEIN YIPPEE-LIKE CG15309-RELATED"/>
    <property type="match status" value="1"/>
</dbReference>
<dbReference type="Pfam" id="PF03226">
    <property type="entry name" value="Yippee-Mis18"/>
    <property type="match status" value="1"/>
</dbReference>
<dbReference type="EMBL" id="CAJNOC010000041">
    <property type="protein sequence ID" value="CAF0709190.1"/>
    <property type="molecule type" value="Genomic_DNA"/>
</dbReference>
<sequence length="112" mass="12750">MGRVFLEHIGGSRLYSCGNCCTVLTNKNELVSSRFNGATGRAYLFKSAVNLVVNEVQERVMLTGRHFVRDVFCKKCLHKLGWMYEFACEETQRYKEGNVILEKALISESDGF</sequence>
<evidence type="ECO:0000256" key="2">
    <source>
        <dbReference type="ARBA" id="ARBA00022723"/>
    </source>
</evidence>
<evidence type="ECO:0000256" key="4">
    <source>
        <dbReference type="RuleBase" id="RU110713"/>
    </source>
</evidence>
<keyword evidence="3" id="KW-0862">Zinc</keyword>
<proteinExistence type="inferred from homology"/>
<dbReference type="PROSITE" id="PS51792">
    <property type="entry name" value="YIPPEE"/>
    <property type="match status" value="1"/>
</dbReference>
<dbReference type="InterPro" id="IPR039058">
    <property type="entry name" value="Yippee_fam"/>
</dbReference>
<reference evidence="6" key="1">
    <citation type="submission" date="2021-02" db="EMBL/GenBank/DDBJ databases">
        <authorList>
            <person name="Nowell W R."/>
        </authorList>
    </citation>
    <scope>NUCLEOTIDE SEQUENCE</scope>
    <source>
        <strain evidence="6">Ploen Becks lab</strain>
    </source>
</reference>
<gene>
    <name evidence="6" type="ORF">OXX778_LOCUS753</name>
</gene>
<accession>A0A813MBY4</accession>
<dbReference type="AlphaFoldDB" id="A0A813MBY4"/>
<dbReference type="GO" id="GO:0046872">
    <property type="term" value="F:metal ion binding"/>
    <property type="evidence" value="ECO:0007669"/>
    <property type="project" value="UniProtKB-KW"/>
</dbReference>